<dbReference type="STRING" id="1884381.SAMN05518846_12927"/>
<dbReference type="Proteomes" id="UP000198915">
    <property type="component" value="Unassembled WGS sequence"/>
</dbReference>
<evidence type="ECO:0000313" key="2">
    <source>
        <dbReference type="Proteomes" id="UP000198915"/>
    </source>
</evidence>
<organism evidence="1 2">
    <name type="scientific">Brevibacillus centrosporus</name>
    <dbReference type="NCBI Taxonomy" id="54910"/>
    <lineage>
        <taxon>Bacteria</taxon>
        <taxon>Bacillati</taxon>
        <taxon>Bacillota</taxon>
        <taxon>Bacilli</taxon>
        <taxon>Bacillales</taxon>
        <taxon>Paenibacillaceae</taxon>
        <taxon>Brevibacillus</taxon>
    </lineage>
</organism>
<gene>
    <name evidence="1" type="ORF">SAMN05518846_12927</name>
</gene>
<sequence>MSISSILFFLLVGLFVVDADLAMQKKTEVKMLLELANHHATFAVDPVLKTEGVIDLLEDEAMDRFEERMNQNGGYHRELQTFVPANNSVTTDSLVFTRYYIDFRAWRQDLDIYLRYNGKSLSQDRLVPGASRPEGGRLHITVVTEEGEELRLAPKTMVGPSHVVVAFVDESPFLPLLPGHSFPVVSVEELKH</sequence>
<proteinExistence type="predicted"/>
<dbReference type="EMBL" id="FORT01000029">
    <property type="protein sequence ID" value="SFL01208.1"/>
    <property type="molecule type" value="Genomic_DNA"/>
</dbReference>
<name>A0A1I4E5W0_9BACL</name>
<protein>
    <submittedName>
        <fullName evidence="1">Uncharacterized protein</fullName>
    </submittedName>
</protein>
<reference evidence="2" key="1">
    <citation type="submission" date="2016-10" db="EMBL/GenBank/DDBJ databases">
        <authorList>
            <person name="Varghese N."/>
            <person name="Submissions S."/>
        </authorList>
    </citation>
    <scope>NUCLEOTIDE SEQUENCE [LARGE SCALE GENOMIC DNA]</scope>
    <source>
        <strain evidence="2">OK042</strain>
    </source>
</reference>
<dbReference type="AlphaFoldDB" id="A0A1I4E5W0"/>
<evidence type="ECO:0000313" key="1">
    <source>
        <dbReference type="EMBL" id="SFL01208.1"/>
    </source>
</evidence>
<accession>A0A1I4E5W0</accession>
<keyword evidence="2" id="KW-1185">Reference proteome</keyword>